<protein>
    <submittedName>
        <fullName evidence="1">Uncharacterized protein</fullName>
    </submittedName>
</protein>
<dbReference type="Proteomes" id="UP000827872">
    <property type="component" value="Linkage Group LG09"/>
</dbReference>
<organism evidence="1 2">
    <name type="scientific">Sphaerodactylus townsendi</name>
    <dbReference type="NCBI Taxonomy" id="933632"/>
    <lineage>
        <taxon>Eukaryota</taxon>
        <taxon>Metazoa</taxon>
        <taxon>Chordata</taxon>
        <taxon>Craniata</taxon>
        <taxon>Vertebrata</taxon>
        <taxon>Euteleostomi</taxon>
        <taxon>Lepidosauria</taxon>
        <taxon>Squamata</taxon>
        <taxon>Bifurcata</taxon>
        <taxon>Gekkota</taxon>
        <taxon>Sphaerodactylidae</taxon>
        <taxon>Sphaerodactylus</taxon>
    </lineage>
</organism>
<accession>A0ACB8FCN9</accession>
<proteinExistence type="predicted"/>
<keyword evidence="2" id="KW-1185">Reference proteome</keyword>
<gene>
    <name evidence="1" type="ORF">K3G42_009345</name>
</gene>
<evidence type="ECO:0000313" key="2">
    <source>
        <dbReference type="Proteomes" id="UP000827872"/>
    </source>
</evidence>
<evidence type="ECO:0000313" key="1">
    <source>
        <dbReference type="EMBL" id="KAH8003034.1"/>
    </source>
</evidence>
<name>A0ACB8FCN9_9SAUR</name>
<reference evidence="1" key="1">
    <citation type="submission" date="2021-08" db="EMBL/GenBank/DDBJ databases">
        <title>The first chromosome-level gecko genome reveals the dynamic sex chromosomes of Neotropical dwarf geckos (Sphaerodactylidae: Sphaerodactylus).</title>
        <authorList>
            <person name="Pinto B.J."/>
            <person name="Keating S.E."/>
            <person name="Gamble T."/>
        </authorList>
    </citation>
    <scope>NUCLEOTIDE SEQUENCE</scope>
    <source>
        <strain evidence="1">TG3544</strain>
    </source>
</reference>
<comment type="caution">
    <text evidence="1">The sequence shown here is derived from an EMBL/GenBank/DDBJ whole genome shotgun (WGS) entry which is preliminary data.</text>
</comment>
<sequence length="214" mass="24035">MAAQLEKQSELLNQQSGQLKKQSGELKQLCANNKMIDDSGVESVGAQVQQIESKIAALEGRAMAHETVASASLNALSNQISQLESYIRQFNLHYLGPSEEPDKPNVLSLSEDDFDKEVSKGITFIKFYAPWCGHCKNLAPTWENLSKKNFPTRMDVKIAEVDCTVERNVCNRYSVRGYPTLMLFRGGEKVTEHTGARDLETLHNFVLRQARDEL</sequence>
<dbReference type="EMBL" id="CM037622">
    <property type="protein sequence ID" value="KAH8003034.1"/>
    <property type="molecule type" value="Genomic_DNA"/>
</dbReference>